<dbReference type="EMBL" id="QEAP01001201">
    <property type="protein sequence ID" value="TPX49731.1"/>
    <property type="molecule type" value="Genomic_DNA"/>
</dbReference>
<dbReference type="PANTHER" id="PTHR47257">
    <property type="entry name" value="PH-RESPONSE TRANSCRIPTION FACTOR PACC/RIM101"/>
    <property type="match status" value="1"/>
</dbReference>
<evidence type="ECO:0000256" key="1">
    <source>
        <dbReference type="ARBA" id="ARBA00004123"/>
    </source>
</evidence>
<dbReference type="AlphaFoldDB" id="A0A507DE93"/>
<keyword evidence="13" id="KW-1185">Reference proteome</keyword>
<dbReference type="Pfam" id="PF00096">
    <property type="entry name" value="zf-C2H2"/>
    <property type="match status" value="2"/>
</dbReference>
<feature type="domain" description="C2H2-type" evidence="11">
    <location>
        <begin position="69"/>
        <end position="96"/>
    </location>
</feature>
<dbReference type="PROSITE" id="PS50157">
    <property type="entry name" value="ZINC_FINGER_C2H2_2"/>
    <property type="match status" value="3"/>
</dbReference>
<dbReference type="InterPro" id="IPR050806">
    <property type="entry name" value="pacC/RIM101"/>
</dbReference>
<evidence type="ECO:0000313" key="13">
    <source>
        <dbReference type="Proteomes" id="UP000320333"/>
    </source>
</evidence>
<evidence type="ECO:0000256" key="4">
    <source>
        <dbReference type="ARBA" id="ARBA00022737"/>
    </source>
</evidence>
<evidence type="ECO:0000259" key="11">
    <source>
        <dbReference type="PROSITE" id="PS50157"/>
    </source>
</evidence>
<keyword evidence="6" id="KW-0862">Zinc</keyword>
<evidence type="ECO:0000256" key="2">
    <source>
        <dbReference type="ARBA" id="ARBA00022491"/>
    </source>
</evidence>
<evidence type="ECO:0000256" key="8">
    <source>
        <dbReference type="ARBA" id="ARBA00038089"/>
    </source>
</evidence>
<dbReference type="SMART" id="SM00355">
    <property type="entry name" value="ZnF_C2H2"/>
    <property type="match status" value="3"/>
</dbReference>
<dbReference type="PANTHER" id="PTHR47257:SF1">
    <property type="entry name" value="PH-RESPONSE TRANSCRIPTION FACTOR PACC_RIM101"/>
    <property type="match status" value="1"/>
</dbReference>
<comment type="subcellular location">
    <subcellularLocation>
        <location evidence="1">Nucleus</location>
    </subcellularLocation>
</comment>
<protein>
    <recommendedName>
        <fullName evidence="11">C2H2-type domain-containing protein</fullName>
    </recommendedName>
</protein>
<dbReference type="Gene3D" id="3.30.160.60">
    <property type="entry name" value="Classic Zinc Finger"/>
    <property type="match status" value="3"/>
</dbReference>
<keyword evidence="7" id="KW-0539">Nucleus</keyword>
<dbReference type="STRING" id="246404.A0A507DE93"/>
<dbReference type="SUPFAM" id="SSF57667">
    <property type="entry name" value="beta-beta-alpha zinc fingers"/>
    <property type="match status" value="2"/>
</dbReference>
<name>A0A507DE93_9FUNG</name>
<dbReference type="Pfam" id="PF21816">
    <property type="entry name" value="Zap1_zf1"/>
    <property type="match status" value="1"/>
</dbReference>
<dbReference type="OrthoDB" id="6155966at2759"/>
<reference evidence="12 13" key="1">
    <citation type="journal article" date="2019" name="Sci. Rep.">
        <title>Comparative genomics of chytrid fungi reveal insights into the obligate biotrophic and pathogenic lifestyle of Synchytrium endobioticum.</title>
        <authorList>
            <person name="van de Vossenberg B.T.L.H."/>
            <person name="Warris S."/>
            <person name="Nguyen H.D.T."/>
            <person name="van Gent-Pelzer M.P.E."/>
            <person name="Joly D.L."/>
            <person name="van de Geest H.C."/>
            <person name="Bonants P.J.M."/>
            <person name="Smith D.S."/>
            <person name="Levesque C.A."/>
            <person name="van der Lee T.A.J."/>
        </authorList>
    </citation>
    <scope>NUCLEOTIDE SEQUENCE [LARGE SCALE GENOMIC DNA]</scope>
    <source>
        <strain evidence="12 13">CBS 675.73</strain>
    </source>
</reference>
<evidence type="ECO:0000256" key="3">
    <source>
        <dbReference type="ARBA" id="ARBA00022723"/>
    </source>
</evidence>
<sequence length="488" mass="52171">MSLQCEWTDCPLHFDDAEALYSHLTNDHVGRKSARNLNLTCAWNLCGASFSKRDHLTSHLRIHIPLKPHLCPVCSRAFKRPQDLKKHEKLHSELDQSAAADTAQANTRAAARRRFAKDSESATDVLVSLPASALPSSCEAPMTIPVAAGPPSSTNTSFDHPSQKKLASSIGGILSVAKRKRTWDDDDAEIVRYMEEISRLWTNVATSPPPSEHNPGTMPLSPAMTESSQLDQISNQDLLSLHAFLQTFPHATTTTTTAVAAASPHVPFLAPLPVSFQQDPQPPPPPPPLNAISYGTSYLAAPGQFAQYHIQQPALPAPALYHYPPHYHSQYAYPYGSYPPPLPRIVRDSMLQTAAPPAHQPPPPQPVRRAAVTIRDLVNDDDMDVAQDLLSLGTSDRVFQGTSVLDDCDMDVCMGEEGGGSVGTAGGVRRVSVDSEASSGRSGSLGVGWGGGGGGASGGGGLARHGMLVGSLRSMLVAECARRNIAVM</sequence>
<proteinExistence type="inferred from homology"/>
<evidence type="ECO:0000256" key="6">
    <source>
        <dbReference type="ARBA" id="ARBA00022833"/>
    </source>
</evidence>
<keyword evidence="3" id="KW-0479">Metal-binding</keyword>
<dbReference type="GO" id="GO:0045944">
    <property type="term" value="P:positive regulation of transcription by RNA polymerase II"/>
    <property type="evidence" value="ECO:0007669"/>
    <property type="project" value="TreeGrafter"/>
</dbReference>
<organism evidence="12 13">
    <name type="scientific">Chytriomyces confervae</name>
    <dbReference type="NCBI Taxonomy" id="246404"/>
    <lineage>
        <taxon>Eukaryota</taxon>
        <taxon>Fungi</taxon>
        <taxon>Fungi incertae sedis</taxon>
        <taxon>Chytridiomycota</taxon>
        <taxon>Chytridiomycota incertae sedis</taxon>
        <taxon>Chytridiomycetes</taxon>
        <taxon>Chytridiales</taxon>
        <taxon>Chytriomycetaceae</taxon>
        <taxon>Chytriomyces</taxon>
    </lineage>
</organism>
<evidence type="ECO:0000256" key="5">
    <source>
        <dbReference type="ARBA" id="ARBA00022771"/>
    </source>
</evidence>
<dbReference type="InterPro" id="IPR036236">
    <property type="entry name" value="Znf_C2H2_sf"/>
</dbReference>
<keyword evidence="5 9" id="KW-0863">Zinc-finger</keyword>
<comment type="similarity">
    <text evidence="8">Belongs to the pacC/RIM101 family.</text>
</comment>
<comment type="caution">
    <text evidence="12">The sequence shown here is derived from an EMBL/GenBank/DDBJ whole genome shotgun (WGS) entry which is preliminary data.</text>
</comment>
<feature type="domain" description="C2H2-type" evidence="11">
    <location>
        <begin position="39"/>
        <end position="68"/>
    </location>
</feature>
<dbReference type="PROSITE" id="PS00028">
    <property type="entry name" value="ZINC_FINGER_C2H2_1"/>
    <property type="match status" value="3"/>
</dbReference>
<dbReference type="Proteomes" id="UP000320333">
    <property type="component" value="Unassembled WGS sequence"/>
</dbReference>
<dbReference type="InterPro" id="IPR013087">
    <property type="entry name" value="Znf_C2H2_type"/>
</dbReference>
<dbReference type="GO" id="GO:0005634">
    <property type="term" value="C:nucleus"/>
    <property type="evidence" value="ECO:0007669"/>
    <property type="project" value="UniProtKB-SubCell"/>
</dbReference>
<evidence type="ECO:0000256" key="7">
    <source>
        <dbReference type="ARBA" id="ARBA00023242"/>
    </source>
</evidence>
<evidence type="ECO:0000256" key="9">
    <source>
        <dbReference type="PROSITE-ProRule" id="PRU00042"/>
    </source>
</evidence>
<gene>
    <name evidence="12" type="ORF">CcCBS67573_g10143</name>
</gene>
<feature type="region of interest" description="Disordered" evidence="10">
    <location>
        <begin position="432"/>
        <end position="451"/>
    </location>
</feature>
<dbReference type="InterPro" id="IPR048420">
    <property type="entry name" value="Zap1-like_Znf1"/>
</dbReference>
<evidence type="ECO:0000256" key="10">
    <source>
        <dbReference type="SAM" id="MobiDB-lite"/>
    </source>
</evidence>
<feature type="domain" description="C2H2-type" evidence="11">
    <location>
        <begin position="3"/>
        <end position="33"/>
    </location>
</feature>
<evidence type="ECO:0000313" key="12">
    <source>
        <dbReference type="EMBL" id="TPX49731.1"/>
    </source>
</evidence>
<keyword evidence="4" id="KW-0677">Repeat</keyword>
<accession>A0A507DE93</accession>
<keyword evidence="2" id="KW-0678">Repressor</keyword>
<dbReference type="GO" id="GO:0008270">
    <property type="term" value="F:zinc ion binding"/>
    <property type="evidence" value="ECO:0007669"/>
    <property type="project" value="UniProtKB-KW"/>
</dbReference>